<dbReference type="OrthoDB" id="10649594at2759"/>
<reference evidence="1" key="1">
    <citation type="submission" date="2016-10" db="EMBL/GenBank/DDBJ databases">
        <authorList>
            <person name="Benchimol M."/>
            <person name="Almeida L.G."/>
            <person name="Vasconcelos A.T."/>
            <person name="Perreira-Neves A."/>
            <person name="Rosa I.A."/>
            <person name="Tasca T."/>
            <person name="Bogo M.R."/>
            <person name="de Souza W."/>
        </authorList>
    </citation>
    <scope>NUCLEOTIDE SEQUENCE [LARGE SCALE GENOMIC DNA]</scope>
    <source>
        <strain evidence="1">K</strain>
    </source>
</reference>
<name>A0A1J4L3F7_9EUKA</name>
<protein>
    <submittedName>
        <fullName evidence="1">Uncharacterized protein</fullName>
    </submittedName>
</protein>
<comment type="caution">
    <text evidence="1">The sequence shown here is derived from an EMBL/GenBank/DDBJ whole genome shotgun (WGS) entry which is preliminary data.</text>
</comment>
<evidence type="ECO:0000313" key="1">
    <source>
        <dbReference type="EMBL" id="OHT16508.1"/>
    </source>
</evidence>
<proteinExistence type="predicted"/>
<organism evidence="1 2">
    <name type="scientific">Tritrichomonas foetus</name>
    <dbReference type="NCBI Taxonomy" id="1144522"/>
    <lineage>
        <taxon>Eukaryota</taxon>
        <taxon>Metamonada</taxon>
        <taxon>Parabasalia</taxon>
        <taxon>Tritrichomonadida</taxon>
        <taxon>Tritrichomonadidae</taxon>
        <taxon>Tritrichomonas</taxon>
    </lineage>
</organism>
<sequence>MNLNQLIIFLRYKTRFAGPYVCVYGDPGYMKYHLNFYHFWKNEIKSEVIHIMKLVDLVAVHTTSKPLFITDLIHYGKNRRTRLIFNNIIIHPTDPSFFLDVGKIQKAIDLGDILTDLTSLGKNQDLYPIGLFSIPGVKSLMDANAWHETLYIIPVALCIEAVRNKNVDKLTRILFITEVIRENQFKIHKYY</sequence>
<dbReference type="VEuPathDB" id="TrichDB:TRFO_41760"/>
<gene>
    <name evidence="1" type="ORF">TRFO_41760</name>
</gene>
<dbReference type="AlphaFoldDB" id="A0A1J4L3F7"/>
<keyword evidence="2" id="KW-1185">Reference proteome</keyword>
<dbReference type="RefSeq" id="XP_068369644.1">
    <property type="nucleotide sequence ID" value="XM_068513967.1"/>
</dbReference>
<dbReference type="Proteomes" id="UP000179807">
    <property type="component" value="Unassembled WGS sequence"/>
</dbReference>
<evidence type="ECO:0000313" key="2">
    <source>
        <dbReference type="Proteomes" id="UP000179807"/>
    </source>
</evidence>
<dbReference type="GeneID" id="94848671"/>
<accession>A0A1J4L3F7</accession>
<dbReference type="EMBL" id="MLAK01000104">
    <property type="protein sequence ID" value="OHT16508.1"/>
    <property type="molecule type" value="Genomic_DNA"/>
</dbReference>